<accession>A0A316UFB2</accession>
<feature type="compositionally biased region" description="Acidic residues" evidence="1">
    <location>
        <begin position="346"/>
        <end position="356"/>
    </location>
</feature>
<dbReference type="Gene3D" id="3.30.160.60">
    <property type="entry name" value="Classic Zinc Finger"/>
    <property type="match status" value="1"/>
</dbReference>
<dbReference type="STRING" id="1684307.A0A316UFB2"/>
<dbReference type="EMBL" id="KZ819323">
    <property type="protein sequence ID" value="PWN22583.1"/>
    <property type="molecule type" value="Genomic_DNA"/>
</dbReference>
<dbReference type="AlphaFoldDB" id="A0A316UFB2"/>
<dbReference type="Proteomes" id="UP000245942">
    <property type="component" value="Unassembled WGS sequence"/>
</dbReference>
<reference evidence="3 4" key="1">
    <citation type="journal article" date="2018" name="Mol. Biol. Evol.">
        <title>Broad Genomic Sampling Reveals a Smut Pathogenic Ancestry of the Fungal Clade Ustilaginomycotina.</title>
        <authorList>
            <person name="Kijpornyongpan T."/>
            <person name="Mondo S.J."/>
            <person name="Barry K."/>
            <person name="Sandor L."/>
            <person name="Lee J."/>
            <person name="Lipzen A."/>
            <person name="Pangilinan J."/>
            <person name="LaButti K."/>
            <person name="Hainaut M."/>
            <person name="Henrissat B."/>
            <person name="Grigoriev I.V."/>
            <person name="Spatafora J.W."/>
            <person name="Aime M.C."/>
        </authorList>
    </citation>
    <scope>NUCLEOTIDE SEQUENCE [LARGE SCALE GENOMIC DNA]</scope>
    <source>
        <strain evidence="3 4">MCA 4718</strain>
    </source>
</reference>
<feature type="region of interest" description="Disordered" evidence="1">
    <location>
        <begin position="333"/>
        <end position="356"/>
    </location>
</feature>
<evidence type="ECO:0000256" key="1">
    <source>
        <dbReference type="SAM" id="MobiDB-lite"/>
    </source>
</evidence>
<dbReference type="OrthoDB" id="2257100at2759"/>
<dbReference type="InterPro" id="IPR004827">
    <property type="entry name" value="bZIP"/>
</dbReference>
<dbReference type="GO" id="GO:0003700">
    <property type="term" value="F:DNA-binding transcription factor activity"/>
    <property type="evidence" value="ECO:0007669"/>
    <property type="project" value="InterPro"/>
</dbReference>
<feature type="region of interest" description="Disordered" evidence="1">
    <location>
        <begin position="248"/>
        <end position="269"/>
    </location>
</feature>
<evidence type="ECO:0000313" key="3">
    <source>
        <dbReference type="EMBL" id="PWN22583.1"/>
    </source>
</evidence>
<dbReference type="InterPro" id="IPR046347">
    <property type="entry name" value="bZIP_sf"/>
</dbReference>
<dbReference type="SUPFAM" id="SSF57959">
    <property type="entry name" value="Leucine zipper domain"/>
    <property type="match status" value="1"/>
</dbReference>
<name>A0A316UFB2_9BASI</name>
<organism evidence="3 4">
    <name type="scientific">Pseudomicrostroma glucosiphilum</name>
    <dbReference type="NCBI Taxonomy" id="1684307"/>
    <lineage>
        <taxon>Eukaryota</taxon>
        <taxon>Fungi</taxon>
        <taxon>Dikarya</taxon>
        <taxon>Basidiomycota</taxon>
        <taxon>Ustilaginomycotina</taxon>
        <taxon>Exobasidiomycetes</taxon>
        <taxon>Microstromatales</taxon>
        <taxon>Microstromatales incertae sedis</taxon>
        <taxon>Pseudomicrostroma</taxon>
    </lineage>
</organism>
<gene>
    <name evidence="3" type="ORF">BCV69DRAFT_286838</name>
</gene>
<feature type="domain" description="BZIP" evidence="2">
    <location>
        <begin position="288"/>
        <end position="302"/>
    </location>
</feature>
<feature type="region of interest" description="Disordered" evidence="1">
    <location>
        <begin position="143"/>
        <end position="176"/>
    </location>
</feature>
<dbReference type="GeneID" id="37015270"/>
<evidence type="ECO:0000259" key="2">
    <source>
        <dbReference type="PROSITE" id="PS00036"/>
    </source>
</evidence>
<dbReference type="PROSITE" id="PS00036">
    <property type="entry name" value="BZIP_BASIC"/>
    <property type="match status" value="1"/>
</dbReference>
<sequence>MSSGDAGFPGWEHHRAENEDLYTSPLFTDTSPCLTDNSSFEPNSCDTSPLLANDLDASASEVAHMPLFGDMTLFSPYQATEVSFERAGATASTALSPNFSLFPDVHAPPSPPRGQMAFNPAATEPAEDSATMLLRALQGIANTHAQAQQAQPPVHSASPKLLTGDGGLDSSSSTVDATRLAKPPLQHSATAPVFSRHSCSFDGGSSTEGCQDDSSVTTAAPACTKRGVKRRLRVDDLLPLDAPIQTRNYLGPSSTSRKDWVPPSDVDAGPSAEELAAIQAESDPLKAKRLSNTLAARRSRHRKAAERAEFLARIKELEDEVSSWKRRCERAERERDELLGAARPEQEEEDESEEEQ</sequence>
<protein>
    <recommendedName>
        <fullName evidence="2">BZIP domain-containing protein</fullName>
    </recommendedName>
</protein>
<dbReference type="SMART" id="SM00338">
    <property type="entry name" value="BRLZ"/>
    <property type="match status" value="1"/>
</dbReference>
<proteinExistence type="predicted"/>
<dbReference type="RefSeq" id="XP_025349743.1">
    <property type="nucleotide sequence ID" value="XM_025493536.1"/>
</dbReference>
<evidence type="ECO:0000313" key="4">
    <source>
        <dbReference type="Proteomes" id="UP000245942"/>
    </source>
</evidence>
<dbReference type="CDD" id="cd12193">
    <property type="entry name" value="bZIP_GCN4"/>
    <property type="match status" value="1"/>
</dbReference>
<keyword evidence="4" id="KW-1185">Reference proteome</keyword>